<sequence>MRCSNLIDKALLEEASKYLAPSSHSFFLMGEWDHSSSSSLSGLKRTLVTTGGGSNDGCSIGEAEGEAELDPIRVILENGRGMEGSCSFGRELGVIKEVIGALLEKDLWGGLLEEAGVAPLCWSSNCLESAQSRSGEILRVGCCERATGGIVVFWDNKVLQLVGMEVGKFSLFSRFKNCEDDFSWIFTRNYGPTLRRERDCFKGGLWAIKGLNGLLFENLEARDALRLEEPFSKEEVFSVMSGFNRDKAPGIENNFNKGKLIPMERVKNIDDLAYEFGCKVKCLSTLNKALLCKWNCRSANEIGVLWNQVIKGKYRKQREGWCSWEVRKVYGVRLWKVIRKDWDLVSWVLPLFVKETTTRLAWFFCGQKGQEGLEGSSLTHLLDGVEGKE</sequence>
<dbReference type="EMBL" id="QGNW01000005">
    <property type="protein sequence ID" value="RVX21580.1"/>
    <property type="molecule type" value="Genomic_DNA"/>
</dbReference>
<gene>
    <name evidence="1" type="ORF">CK203_002330</name>
</gene>
<dbReference type="Proteomes" id="UP000288805">
    <property type="component" value="Unassembled WGS sequence"/>
</dbReference>
<accession>A0A438KK70</accession>
<evidence type="ECO:0000313" key="1">
    <source>
        <dbReference type="EMBL" id="RVX21580.1"/>
    </source>
</evidence>
<organism evidence="1 2">
    <name type="scientific">Vitis vinifera</name>
    <name type="common">Grape</name>
    <dbReference type="NCBI Taxonomy" id="29760"/>
    <lineage>
        <taxon>Eukaryota</taxon>
        <taxon>Viridiplantae</taxon>
        <taxon>Streptophyta</taxon>
        <taxon>Embryophyta</taxon>
        <taxon>Tracheophyta</taxon>
        <taxon>Spermatophyta</taxon>
        <taxon>Magnoliopsida</taxon>
        <taxon>eudicotyledons</taxon>
        <taxon>Gunneridae</taxon>
        <taxon>Pentapetalae</taxon>
        <taxon>rosids</taxon>
        <taxon>Vitales</taxon>
        <taxon>Vitaceae</taxon>
        <taxon>Viteae</taxon>
        <taxon>Vitis</taxon>
    </lineage>
</organism>
<protein>
    <recommendedName>
        <fullName evidence="3">DUF4283 domain-containing protein</fullName>
    </recommendedName>
</protein>
<evidence type="ECO:0000313" key="2">
    <source>
        <dbReference type="Proteomes" id="UP000288805"/>
    </source>
</evidence>
<evidence type="ECO:0008006" key="3">
    <source>
        <dbReference type="Google" id="ProtNLM"/>
    </source>
</evidence>
<proteinExistence type="predicted"/>
<name>A0A438KK70_VITVI</name>
<reference evidence="1 2" key="1">
    <citation type="journal article" date="2018" name="PLoS Genet.">
        <title>Population sequencing reveals clonal diversity and ancestral inbreeding in the grapevine cultivar Chardonnay.</title>
        <authorList>
            <person name="Roach M.J."/>
            <person name="Johnson D.L."/>
            <person name="Bohlmann J."/>
            <person name="van Vuuren H.J."/>
            <person name="Jones S.J."/>
            <person name="Pretorius I.S."/>
            <person name="Schmidt S.A."/>
            <person name="Borneman A.R."/>
        </authorList>
    </citation>
    <scope>NUCLEOTIDE SEQUENCE [LARGE SCALE GENOMIC DNA]</scope>
    <source>
        <strain evidence="2">cv. Chardonnay</strain>
        <tissue evidence="1">Leaf</tissue>
    </source>
</reference>
<comment type="caution">
    <text evidence="1">The sequence shown here is derived from an EMBL/GenBank/DDBJ whole genome shotgun (WGS) entry which is preliminary data.</text>
</comment>
<dbReference type="AlphaFoldDB" id="A0A438KK70"/>